<evidence type="ECO:0000256" key="5">
    <source>
        <dbReference type="ARBA" id="ARBA00022842"/>
    </source>
</evidence>
<reference evidence="9" key="1">
    <citation type="submission" date="2018-06" db="EMBL/GenBank/DDBJ databases">
        <authorList>
            <person name="Zhirakovskaya E."/>
        </authorList>
    </citation>
    <scope>NUCLEOTIDE SEQUENCE</scope>
</reference>
<keyword evidence="6" id="KW-0342">GTP-binding</keyword>
<evidence type="ECO:0000256" key="2">
    <source>
        <dbReference type="ARBA" id="ARBA00022679"/>
    </source>
</evidence>
<dbReference type="GO" id="GO:0046872">
    <property type="term" value="F:metal ion binding"/>
    <property type="evidence" value="ECO:0007669"/>
    <property type="project" value="UniProtKB-KW"/>
</dbReference>
<proteinExistence type="inferred from homology"/>
<keyword evidence="7" id="KW-0501">Molybdenum cofactor biosynthesis</keyword>
<dbReference type="InterPro" id="IPR029044">
    <property type="entry name" value="Nucleotide-diphossugar_trans"/>
</dbReference>
<organism evidence="9">
    <name type="scientific">hydrothermal vent metagenome</name>
    <dbReference type="NCBI Taxonomy" id="652676"/>
    <lineage>
        <taxon>unclassified sequences</taxon>
        <taxon>metagenomes</taxon>
        <taxon>ecological metagenomes</taxon>
    </lineage>
</organism>
<keyword evidence="2" id="KW-0808">Transferase</keyword>
<gene>
    <name evidence="9" type="ORF">MNBD_ALPHA04-1419</name>
</gene>
<dbReference type="GO" id="GO:1902758">
    <property type="term" value="P:bis(molybdopterin guanine dinucleotide)molybdenum biosynthetic process"/>
    <property type="evidence" value="ECO:0007669"/>
    <property type="project" value="TreeGrafter"/>
</dbReference>
<keyword evidence="5" id="KW-0460">Magnesium</keyword>
<sequence>MDHASTICMVILAGGQSRRMGRNKATMMLGRERLIDRIISQYQSQVDHIVISASNDFGTGLFCIADDLDAPRGPVGAIFTIADKLPRQMPGLAGFCTAPVDAPFAPDDLVARLAGGERCAVATGPERIHPTFAYWRCDQVNSVRRAHDQGETAPSLQWLARKCNAKSIAWADESLFMNINTPEDLRLAETRK</sequence>
<dbReference type="InterPro" id="IPR013482">
    <property type="entry name" value="Molybde_CF_guanTrfase"/>
</dbReference>
<dbReference type="PANTHER" id="PTHR19136:SF81">
    <property type="entry name" value="MOLYBDENUM COFACTOR GUANYLYLTRANSFERASE"/>
    <property type="match status" value="1"/>
</dbReference>
<dbReference type="EMBL" id="UOEF01000290">
    <property type="protein sequence ID" value="VAV99661.1"/>
    <property type="molecule type" value="Genomic_DNA"/>
</dbReference>
<evidence type="ECO:0000256" key="6">
    <source>
        <dbReference type="ARBA" id="ARBA00023134"/>
    </source>
</evidence>
<accession>A0A3B0SA75</accession>
<dbReference type="AlphaFoldDB" id="A0A3B0SA75"/>
<dbReference type="InterPro" id="IPR025877">
    <property type="entry name" value="MobA-like_NTP_Trfase"/>
</dbReference>
<evidence type="ECO:0000256" key="7">
    <source>
        <dbReference type="ARBA" id="ARBA00023150"/>
    </source>
</evidence>
<protein>
    <recommendedName>
        <fullName evidence="8">MobA-like NTP transferase domain-containing protein</fullName>
    </recommendedName>
</protein>
<dbReference type="Pfam" id="PF12804">
    <property type="entry name" value="NTP_transf_3"/>
    <property type="match status" value="1"/>
</dbReference>
<evidence type="ECO:0000256" key="1">
    <source>
        <dbReference type="ARBA" id="ARBA00022490"/>
    </source>
</evidence>
<name>A0A3B0SA75_9ZZZZ</name>
<dbReference type="HAMAP" id="MF_00316">
    <property type="entry name" value="MobA"/>
    <property type="match status" value="1"/>
</dbReference>
<evidence type="ECO:0000256" key="4">
    <source>
        <dbReference type="ARBA" id="ARBA00022741"/>
    </source>
</evidence>
<keyword evidence="4" id="KW-0547">Nucleotide-binding</keyword>
<dbReference type="GO" id="GO:0016779">
    <property type="term" value="F:nucleotidyltransferase activity"/>
    <property type="evidence" value="ECO:0007669"/>
    <property type="project" value="UniProtKB-ARBA"/>
</dbReference>
<evidence type="ECO:0000313" key="9">
    <source>
        <dbReference type="EMBL" id="VAV99661.1"/>
    </source>
</evidence>
<feature type="domain" description="MobA-like NTP transferase" evidence="8">
    <location>
        <begin position="10"/>
        <end position="150"/>
    </location>
</feature>
<keyword evidence="3" id="KW-0479">Metal-binding</keyword>
<dbReference type="Gene3D" id="3.90.550.10">
    <property type="entry name" value="Spore Coat Polysaccharide Biosynthesis Protein SpsA, Chain A"/>
    <property type="match status" value="1"/>
</dbReference>
<evidence type="ECO:0000259" key="8">
    <source>
        <dbReference type="Pfam" id="PF12804"/>
    </source>
</evidence>
<evidence type="ECO:0000256" key="3">
    <source>
        <dbReference type="ARBA" id="ARBA00022723"/>
    </source>
</evidence>
<dbReference type="SUPFAM" id="SSF53448">
    <property type="entry name" value="Nucleotide-diphospho-sugar transferases"/>
    <property type="match status" value="1"/>
</dbReference>
<keyword evidence="1" id="KW-0963">Cytoplasm</keyword>
<dbReference type="CDD" id="cd02503">
    <property type="entry name" value="MobA"/>
    <property type="match status" value="1"/>
</dbReference>
<dbReference type="GO" id="GO:0005525">
    <property type="term" value="F:GTP binding"/>
    <property type="evidence" value="ECO:0007669"/>
    <property type="project" value="UniProtKB-KW"/>
</dbReference>
<dbReference type="PANTHER" id="PTHR19136">
    <property type="entry name" value="MOLYBDENUM COFACTOR GUANYLYLTRANSFERASE"/>
    <property type="match status" value="1"/>
</dbReference>